<feature type="compositionally biased region" description="Polar residues" evidence="7">
    <location>
        <begin position="2454"/>
        <end position="2469"/>
    </location>
</feature>
<proteinExistence type="inferred from homology"/>
<feature type="compositionally biased region" description="Polar residues" evidence="7">
    <location>
        <begin position="4001"/>
        <end position="4015"/>
    </location>
</feature>
<feature type="compositionally biased region" description="Low complexity" evidence="7">
    <location>
        <begin position="1414"/>
        <end position="1426"/>
    </location>
</feature>
<feature type="binding site" evidence="5">
    <location>
        <begin position="103"/>
        <end position="110"/>
    </location>
    <ligand>
        <name>ATP</name>
        <dbReference type="ChEBI" id="CHEBI:30616"/>
    </ligand>
</feature>
<feature type="region of interest" description="Disordered" evidence="7">
    <location>
        <begin position="5322"/>
        <end position="5366"/>
    </location>
</feature>
<dbReference type="FunFam" id="3.40.850.10:FF:000021">
    <property type="entry name" value="kinesin-like protein KIF16B isoform X1"/>
    <property type="match status" value="1"/>
</dbReference>
<feature type="compositionally biased region" description="Polar residues" evidence="7">
    <location>
        <begin position="5456"/>
        <end position="5472"/>
    </location>
</feature>
<feature type="coiled-coil region" evidence="6">
    <location>
        <begin position="817"/>
        <end position="886"/>
    </location>
</feature>
<feature type="region of interest" description="Disordered" evidence="7">
    <location>
        <begin position="923"/>
        <end position="980"/>
    </location>
</feature>
<feature type="region of interest" description="Disordered" evidence="7">
    <location>
        <begin position="4432"/>
        <end position="4462"/>
    </location>
</feature>
<accession>A0AAN8JZV8</accession>
<dbReference type="Gene3D" id="2.60.200.20">
    <property type="match status" value="1"/>
</dbReference>
<feature type="region of interest" description="Disordered" evidence="7">
    <location>
        <begin position="3086"/>
        <end position="3129"/>
    </location>
</feature>
<reference evidence="9 10" key="1">
    <citation type="submission" date="2024-01" db="EMBL/GenBank/DDBJ databases">
        <title>The genome of the rayed Mediterranean limpet Patella caerulea (Linnaeus, 1758).</title>
        <authorList>
            <person name="Anh-Thu Weber A."/>
            <person name="Halstead-Nussloch G."/>
        </authorList>
    </citation>
    <scope>NUCLEOTIDE SEQUENCE [LARGE SCALE GENOMIC DNA]</scope>
    <source>
        <strain evidence="9">AATW-2023a</strain>
        <tissue evidence="9">Whole specimen</tissue>
    </source>
</reference>
<dbReference type="PRINTS" id="PR00380">
    <property type="entry name" value="KINESINHEAVY"/>
</dbReference>
<feature type="region of interest" description="Disordered" evidence="7">
    <location>
        <begin position="4723"/>
        <end position="4785"/>
    </location>
</feature>
<feature type="compositionally biased region" description="Basic and acidic residues" evidence="7">
    <location>
        <begin position="2333"/>
        <end position="2347"/>
    </location>
</feature>
<feature type="region of interest" description="Disordered" evidence="7">
    <location>
        <begin position="5141"/>
        <end position="5167"/>
    </location>
</feature>
<feature type="compositionally biased region" description="Low complexity" evidence="7">
    <location>
        <begin position="5333"/>
        <end position="5344"/>
    </location>
</feature>
<feature type="compositionally biased region" description="Polar residues" evidence="7">
    <location>
        <begin position="2244"/>
        <end position="2285"/>
    </location>
</feature>
<evidence type="ECO:0000256" key="2">
    <source>
        <dbReference type="ARBA" id="ARBA00022840"/>
    </source>
</evidence>
<dbReference type="InterPro" id="IPR008984">
    <property type="entry name" value="SMAD_FHA_dom_sf"/>
</dbReference>
<feature type="compositionally biased region" description="Basic and acidic residues" evidence="7">
    <location>
        <begin position="5262"/>
        <end position="5278"/>
    </location>
</feature>
<evidence type="ECO:0000313" key="9">
    <source>
        <dbReference type="EMBL" id="KAK6182138.1"/>
    </source>
</evidence>
<feature type="compositionally biased region" description="Basic and acidic residues" evidence="7">
    <location>
        <begin position="2840"/>
        <end position="2853"/>
    </location>
</feature>
<feature type="region of interest" description="Disordered" evidence="7">
    <location>
        <begin position="3996"/>
        <end position="4053"/>
    </location>
</feature>
<feature type="region of interest" description="Disordered" evidence="7">
    <location>
        <begin position="1718"/>
        <end position="1784"/>
    </location>
</feature>
<keyword evidence="10" id="KW-1185">Reference proteome</keyword>
<feature type="compositionally biased region" description="Basic and acidic residues" evidence="7">
    <location>
        <begin position="4016"/>
        <end position="4035"/>
    </location>
</feature>
<feature type="region of interest" description="Disordered" evidence="7">
    <location>
        <begin position="1290"/>
        <end position="1310"/>
    </location>
</feature>
<sequence length="5493" mass="615192">MSNVKVAVRVRPLSNREKEQGSQTIIEVIGDVIALTNLKVDPNNPYGDNREREKHFCYDFCYNSTSKPDTPGYGSQEQIFQDLGTDVIQSAVEGYNACLFAYGQTSTGKTYTMTGTEEEVGLIPRICEGLFSHIESEQDEKITFKVEISYLEIYNERVRDLLKSGFANEKYTLKVREHPKEGPYVQDLSSHRVKNLAETLGFLEKGNDNRTTAATHMHEHSSRSHAIVTLVFTQALFEDDLPREIVSKIHLVDLAGSERADTTSTLNYKGRLKEGANINKSLVTLGNVIKALAERSLLSWTQMGSTQSVTNSSAENGAHSPSSPRRHQTVFIPYRDSVLTWLLRDSLGGNSKTIMISTVTPASKYYNESLSTLRYAQRAKNIVNKPKINEDTNVALIRQLQEEIKRLKHELANAQMHGSMGDLFYLLPEGINLSNSDVDLQQAGLPVSVRDKGTVVEKLQEKENMAKQLTQSWRDKWNDPMQEGDDDVLCFHELRRASSHGIILDSQIPHLIGMDEDILSTGVIIYQLDVGRVLIGSDEADKPQDIVLRNPGIEKEHCYVENEDGCVIIHPSPGCVCKVNDIEISEPTQLQQGDVLLLGINTTFRFNNPAEAARLRERRKKQLKSSSLRDDVDGLPNKDLLSVPKFYTTTTTPPFTMFNPNVELTSRYKTEPERIEQASQELEKTRLELREKEETLQLKEEQLFCQHEERKNEVERERHKLTEAIREFQKNKSKVEKLEKDTVQHIAEQQQQTRKIIEEAVKLNKEKSQDTSIQCDVIPKDTASIKTRKLSKEGRIKDLAQQELVNRVSTLEKSRSLALEAEALEEQEESIQVQQQKVRAREKDYKALDRSLIEELSHEKQVVGKLEAQEDQIQAYIQENKDLIKVAMDKPNPIRGGVSEMNLQSTGKKKHDALLPLQHINVERLRESSPKKELKVKKSPLSSQDDLHAGSSNENLQKKKKSPKNTKLTSSAEDITNRLYRQPKNVKVHKFLKKSSRHLLLNQPVRSTPKIRTPLTTPAPLILRRPPKPIINDPLKLRSFGGSDPNLARPGLVRSRSRIRQISSMCNLASVPEASYEAESEAESMHSEPCIPDAVAAVRRRNKHIDIPTERSRSMPTDGNFEQAWENYSQNMGLKIEPKYLNLSDSELNSPVKNTDDSCMINLNVGRRSKKRRCEIDSGPFAVETKDVDQDTLPVSIGDETPRNQDESIEETSDDDCQRAENSSMFRPDCGSLGREEYILLNEELNAEKGCREYPNFDITKQDQSSLHFENTESVMVFGSEGDEFICSDENSHSNVSSDSLDDMSEDSLSGCKDDEHILNPEALHRMDKSSESHSSNPCSPDIITRASPGEENYILIGNVSDDSMETKPQNVSAINIKRSVPFQDGQERSEETVPPLKRPDNSILIPGDSQFPQSGNSSQTSKSSQTFPTYPGVSSKSLPLKSPKDNLSSSAAISSVKPQKQHSGNPKEQSAKKKCTENVHKSGHLSNKKNSKSKLQNSASSEITLGTDKQRSQDKLKVIQEMVPQLELSSNVSHQRKQHLGAYSPEINSFDQETLRDKSKSQKGTAPDHSSADKTRTGTDDIRRKEKSELRRSPVPEDIEKSCRTGRKSQTKKPSHPESSENFTNKADVDSEKGSQKHFKHTTGEADTSDSSTELKPASTHKEKIRIKVKALPSDNCITGDTTTGSNSLPTTPVKVKFKSAKTRRVVLPEENISLSANSGNQKVDENELSRSSSSIISENEPISESEDGQEESSSGTTTKDSELDSVSESDAQKSEEVSPFGIQKGANDSVIVLVPGEKRTQTLNENNIEFKETLNHSSHTHVGLPTTNTSMTSFPQAESFKNKDKYSDIEFQEVSGNSVVMKLNQEHPLYWNETQTSLIDNTNTPSNKDKTNTDYSKSANILRASEYNLDNDDNLRKSDKLLHGEDIPLPTSLKDITYVQNTQSEHQYQRTSISEVNDQSTKSLAPGNPLQKPKQPIDVFEHETLSSPYDVNVLNEGDFQTSKVAALNPLKMGKTVIQSINTTVPLSWNQTQGQYVVNDNHEAIISLPNKSDSFKPDNQIQKQQSITEEYLSGSLNKSDHFNRTESNVQNISQGSQLTGAQSNDQYRGTNLSEVSNQSANNLVLNNPLQKLQQPTDVVESVILSSPCDGNALNDFQSSNTLQFMQNLNDAVNSNMQLCPPIQSMLASEGAAQNPLKTGKTDIQNINTTVPLSWNQTQGHYIVDDNQDEIFSSQNKSDKPSKLDNQIPNTGNSSKLDNQIQKQQPPRGENSSGSLNKSDHYNISGSNIHASIQHTKQTGIEDVATKSVELTRSEHQSNKADELPHGVSIRSISDDHHVDTRGREIQQNESENSEDSRGVEEADTDYSDDSLNGEHLEGSQKPNIENPTENINHRAGMENLNKPQTIAITSSPQYQNVLTEDSLKHQELQGLVVKVDSISSQLSNDSTADILQQNSKDQILSSNQSGSTRRQRKRAQRHQKDVKSDETDDFSDDSLASGSNSKPSSRPGSGKRRKRTRNSTEGANRKGDASTDEYAHSGNSSFSDDSLTFSEDRRGSHTIDLPQTNLSSAVEVAHINESLDQLNLALHNLPSSTDPMDDSMTQTEGGSIHMGMSPVSIWSSGDSGIQPLSGTEMSSCGIQTVISEENSIKSPKRRAWNLSISNPDVWKNNPLMPLAQTDEVIELTTSESPIIDEYSLEGQSTNNEIKFPSLTTASHSKLETVQPSAVEYDTDGKIKYLVTINEDETKILYNVEKTEYRTYSLSEENRARQGAQTIPDSIKINLTETKTVQKNDNYGTVQREKILYQGENASNSDAVVSSRLYLEARSFQFEQESSNGIVSREHSVDRQSVDSDHKSFIKSNVKHSMESLQPVTVLHETTIRDRPTYELDPQKLSNDLKESDSHMGISEEYDYNSTLQSTTIDRCVEGSNSTTDTTVSPTSFTTSFAKEKSNASENIMGNVAVDFIANGHRTLLLPVTSSYLQTEQGTNLANNNQDESNEETDKYVQTSGLMTENINKTSTTLQRKLDHCQLAIEIKSRPEESVFKDAHGIDNKQIAVIDEEFYSSPSFEYESNISKSIDVAGTNTAEGHLSENENEGKSKYFRQRDYETSSVNSSPAKELTSSEVTTQDRQEVTAISINRDSEDHDETDFDDGYSSINTSGQRSGSIIYHPDIGQFLVASADTMAEDSWTITYPQESKHSNEQSNMIKTQKSTTDQENKRDSSDNNIISQPLNILPEMKDAVTIQSGHAPSNKNLHVHSVSYVEEHTDNTVEGLQQRKYHDQDVIASKTDEWNKDSFTNKTDVEKTPSKDLNVQSESYVEANTDNTVEGCQETKYHVEMTHSVQDGLFLEVDRSTTDKYLISQQSSSSASGNGDYHENVEVEGAYNLVTGGKLQYKLELKSFDTNIDQSSERASVMLYHDQPDILSECYAPNIDGNQKIDDNHTIQTDQLPSKNQIQSSKQAKIVYGNEQIVEEASFVGETMEEYMRTVNSTESRIPSDVHAQEYTSHIHVEPVNTDINVESTNFEPYMQITRSTTNTDSKYPDVDVENSFIIKKRNLIQSERKPILVFDSTTDITQNQRKKSRTYLSSTEVLHPSLAVNKEVDEEETISGHSIKTTHYTFINPEKRTSSFVSSVDGEEVNKSKNETDILNIVSGSTELHSPLEALKITQTFLNSGSVLSKSNETSSVVTQHNSSDLFSKLPTSHISKAYTYSYQKDVLESNANLPVNTATSLILNQDENHFSATQRVLAVGQAFLNTDKQNKIETNQTDILVNEMQHESQFPYTHKPVLENQKIIEFFPPVVNKVPEVEVKCVESTFSSVFPKDSILFELDPKNLQSGRNHHTESDQSGTELEDSGFHTLTTTDSSLSPDSEEHRSPRRTPSYRLPFDEESNSRNSTVTTIHESKEEKVNFTHPEEPSLNFSSDEFSEYSYKTKENQLVLNNQISTTVKSVPEYDDTKLLYKESKESQRETDVNSTQEYKSHQYGYVDSVSTTFHKKQHSQLSENTYSKSLRNSESNDLHSSDEIYLTPEEHNRSGSSSSSFKTPQESPRQNHYSHIAVSNTEFKGPTYSESLPITSSKFRSSNDKDLSENVDNLKWELARRIAKLQSRVRSLSDSAISSDFTDQEASINLRSSFNRQSPRSSGCGSGLMNTQSIEQSLQEISTYFVNMPPHSSSLLQRGFCSDIPNKLANVVIGDHSLTSSPSTNNLASLLNTHSFSRLHGRKWRSFGELSELSGEEMLRLFKEDFEASQNRISLSHHDKNIPIPITDLDADSDVEENLCQFTEEERYISWTDVQYSITEDFSLDNADSSSKREQINKPQITIQLNESNENRDFYLGNIANIQNESGDVSHTKRRSIDRGVNCLPEDLFDESKRYLRQKSPSMSELENGEPIVKDFEKAHSTGCVDMLDSPVNSSASSNDSITFVFVGNSEEKTDRTHSNPNVSRPSSNTSSGRKGMSEGQLALICPNKKEKVLFPKCMQNDDLFIGNRAVSTNNLSEHLSEKLRRSYSTSLLDVVTVEEPDIDPFPPSGNGEDSIDGRTSEIVTVKSNNMQANQAVTKKQILRTFSSQFGPSCVSSTDHVHSETTGTVPKHTTCYIKSTGMETKRDDNVSISDIKQQTILSNQKAPKVTLVNSVTQIDDHHSENISSHICREWQSYQDDIFSVDLSDESGFLTDLNSVPSSARDTPQSSIRHFSGNTQEDMFTAFGSLRVTATTLVSSYTQTDKESRDSGQGLTLNHSNSETQTTPPLSPELRIRHSLRTTEVQTERNHLDQNTQESPSNTMILAEIVDLKKEHNKMMELLGRSRDRPSRLEILNSLKSPTSDSSGSISPITVIDKLSSSTRGLSPSHTTTLSSNLIDDESQTETRLNDSIDRLQSDVTSHALLDSSRNDNSSQRSFNSYSESVSTRNQRDEIGHLDYSDTIEDQSGSSSSRSQGRNSNDSLVYVPIGTGNRRYFVTTAIEAADSIENLEDFSQTKVKYNAAKSQSGDKTADTGCLQDHLDMLQQERVEIIDLLNLNYLPASLTVELLEAKLNHCIGQTDALLQSLEDTWNDEEILSRPVPPVQKITEISKEYINKYRSELRQSKRDYTVFKEEMERKASKGRGRRKSRTSDLIRMTRKSQIDAFKLERMREQQMYERTRSASPLITPPASPARTTSTFEPSYLTPKQRIGHLVSLRKNIVESSEDEMSELRHGSYSPHYSDRSYSPDYYATYSPSRRSSSLGYSQSHHSPLPPFSMYSPDVSLTLNLSNSPPPGLRTSSRDRSSVSNRSEHGNRSQDTSAYISLPYHQYMTEGLDPSRLLQESADVRNRNLLEISRAHNSLQQTKSHYTTSPPLRTTSPSVKHSRAVREYSPVTPNHGISKDDIDKDIENLKHIQKTTAFGNSCLERSISPSTSDISSISTPSYAAYAKDVLARSERSITNTTRSNKFPVNYTERDSSPSSIYSADLDSLPEATSTPRDNMRPINSQDIRTRIARRKMTEKKKRSSDRK</sequence>
<feature type="compositionally biased region" description="Basic and acidic residues" evidence="7">
    <location>
        <begin position="2524"/>
        <end position="2536"/>
    </location>
</feature>
<feature type="compositionally biased region" description="Basic residues" evidence="7">
    <location>
        <begin position="1482"/>
        <end position="1493"/>
    </location>
</feature>
<evidence type="ECO:0000256" key="6">
    <source>
        <dbReference type="SAM" id="Coils"/>
    </source>
</evidence>
<feature type="compositionally biased region" description="Low complexity" evidence="7">
    <location>
        <begin position="1731"/>
        <end position="1742"/>
    </location>
</feature>
<feature type="region of interest" description="Disordered" evidence="7">
    <location>
        <begin position="2833"/>
        <end position="2853"/>
    </location>
</feature>
<feature type="compositionally biased region" description="Basic and acidic residues" evidence="7">
    <location>
        <begin position="3214"/>
        <end position="3223"/>
    </location>
</feature>
<feature type="compositionally biased region" description="Low complexity" evidence="7">
    <location>
        <begin position="4927"/>
        <end position="4944"/>
    </location>
</feature>
<protein>
    <recommendedName>
        <fullName evidence="8">Kinesin motor domain-containing protein</fullName>
    </recommendedName>
</protein>
<dbReference type="Proteomes" id="UP001347796">
    <property type="component" value="Unassembled WGS sequence"/>
</dbReference>
<feature type="region of interest" description="Disordered" evidence="7">
    <location>
        <begin position="2454"/>
        <end position="2550"/>
    </location>
</feature>
<feature type="region of interest" description="Disordered" evidence="7">
    <location>
        <begin position="2312"/>
        <end position="2392"/>
    </location>
</feature>
<gene>
    <name evidence="9" type="ORF">SNE40_009889</name>
</gene>
<feature type="compositionally biased region" description="Polar residues" evidence="7">
    <location>
        <begin position="3109"/>
        <end position="3126"/>
    </location>
</feature>
<feature type="region of interest" description="Disordered" evidence="7">
    <location>
        <begin position="1945"/>
        <end position="1975"/>
    </location>
</feature>
<feature type="region of interest" description="Disordered" evidence="7">
    <location>
        <begin position="5188"/>
        <end position="5208"/>
    </location>
</feature>
<dbReference type="GO" id="GO:0008017">
    <property type="term" value="F:microtubule binding"/>
    <property type="evidence" value="ECO:0007669"/>
    <property type="project" value="InterPro"/>
</dbReference>
<dbReference type="InterPro" id="IPR027417">
    <property type="entry name" value="P-loop_NTPase"/>
</dbReference>
<feature type="compositionally biased region" description="Basic and acidic residues" evidence="7">
    <location>
        <begin position="2312"/>
        <end position="2325"/>
    </location>
</feature>
<feature type="compositionally biased region" description="Polar residues" evidence="7">
    <location>
        <begin position="2381"/>
        <end position="2391"/>
    </location>
</feature>
<dbReference type="PANTHER" id="PTHR47117">
    <property type="entry name" value="STAR-RELATED LIPID TRANSFER PROTEIN 9"/>
    <property type="match status" value="1"/>
</dbReference>
<feature type="compositionally biased region" description="Basic and acidic residues" evidence="7">
    <location>
        <begin position="1571"/>
        <end position="1604"/>
    </location>
</feature>
<feature type="compositionally biased region" description="Acidic residues" evidence="7">
    <location>
        <begin position="1743"/>
        <end position="1752"/>
    </location>
</feature>
<dbReference type="InterPro" id="IPR019821">
    <property type="entry name" value="Kinesin_motor_CS"/>
</dbReference>
<evidence type="ECO:0000256" key="3">
    <source>
        <dbReference type="ARBA" id="ARBA00023054"/>
    </source>
</evidence>
<evidence type="ECO:0000259" key="8">
    <source>
        <dbReference type="PROSITE" id="PS50067"/>
    </source>
</evidence>
<feature type="compositionally biased region" description="Low complexity" evidence="7">
    <location>
        <begin position="2498"/>
        <end position="2509"/>
    </location>
</feature>
<feature type="region of interest" description="Disordered" evidence="7">
    <location>
        <begin position="2232"/>
        <end position="2285"/>
    </location>
</feature>
<dbReference type="EMBL" id="JAZGQO010000007">
    <property type="protein sequence ID" value="KAK6182138.1"/>
    <property type="molecule type" value="Genomic_DNA"/>
</dbReference>
<dbReference type="Gene3D" id="3.40.850.10">
    <property type="entry name" value="Kinesin motor domain"/>
    <property type="match status" value="1"/>
</dbReference>
<feature type="region of interest" description="Disordered" evidence="7">
    <location>
        <begin position="4842"/>
        <end position="4870"/>
    </location>
</feature>
<feature type="region of interest" description="Disordered" evidence="7">
    <location>
        <begin position="1188"/>
        <end position="1225"/>
    </location>
</feature>
<feature type="compositionally biased region" description="Polar residues" evidence="7">
    <location>
        <begin position="4842"/>
        <end position="4859"/>
    </location>
</feature>
<feature type="compositionally biased region" description="Polar residues" evidence="7">
    <location>
        <begin position="4043"/>
        <end position="4053"/>
    </location>
</feature>
<comment type="caution">
    <text evidence="9">The sequence shown here is derived from an EMBL/GenBank/DDBJ whole genome shotgun (WGS) entry which is preliminary data.</text>
</comment>
<evidence type="ECO:0000256" key="1">
    <source>
        <dbReference type="ARBA" id="ARBA00022741"/>
    </source>
</evidence>
<feature type="region of interest" description="Disordered" evidence="7">
    <location>
        <begin position="4679"/>
        <end position="4698"/>
    </location>
</feature>
<feature type="region of interest" description="Disordered" evidence="7">
    <location>
        <begin position="4132"/>
        <end position="4151"/>
    </location>
</feature>
<dbReference type="Pfam" id="PF00225">
    <property type="entry name" value="Kinesin"/>
    <property type="match status" value="1"/>
</dbReference>
<feature type="compositionally biased region" description="Basic and acidic residues" evidence="7">
    <location>
        <begin position="3903"/>
        <end position="3917"/>
    </location>
</feature>
<feature type="compositionally biased region" description="Basic and acidic residues" evidence="7">
    <location>
        <begin position="4911"/>
        <end position="4921"/>
    </location>
</feature>
<feature type="compositionally biased region" description="Polar residues" evidence="7">
    <location>
        <begin position="1452"/>
        <end position="1469"/>
    </location>
</feature>
<dbReference type="InterPro" id="IPR001752">
    <property type="entry name" value="Kinesin_motor_dom"/>
</dbReference>
<dbReference type="Pfam" id="PF00498">
    <property type="entry name" value="FHA"/>
    <property type="match status" value="1"/>
</dbReference>
<feature type="compositionally biased region" description="Polar residues" evidence="7">
    <location>
        <begin position="4441"/>
        <end position="4455"/>
    </location>
</feature>
<feature type="compositionally biased region" description="Polar residues" evidence="7">
    <location>
        <begin position="5322"/>
        <end position="5332"/>
    </location>
</feature>
<name>A0AAN8JZV8_PATCE</name>
<keyword evidence="4 5" id="KW-0505">Motor protein</keyword>
<organism evidence="9 10">
    <name type="scientific">Patella caerulea</name>
    <name type="common">Rayed Mediterranean limpet</name>
    <dbReference type="NCBI Taxonomy" id="87958"/>
    <lineage>
        <taxon>Eukaryota</taxon>
        <taxon>Metazoa</taxon>
        <taxon>Spiralia</taxon>
        <taxon>Lophotrochozoa</taxon>
        <taxon>Mollusca</taxon>
        <taxon>Gastropoda</taxon>
        <taxon>Patellogastropoda</taxon>
        <taxon>Patelloidea</taxon>
        <taxon>Patellidae</taxon>
        <taxon>Patella</taxon>
    </lineage>
</organism>
<feature type="compositionally biased region" description="Polar residues" evidence="7">
    <location>
        <begin position="4732"/>
        <end position="4749"/>
    </location>
</feature>
<feature type="region of interest" description="Disordered" evidence="7">
    <location>
        <begin position="2089"/>
        <end position="2109"/>
    </location>
</feature>
<feature type="compositionally biased region" description="Basic and acidic residues" evidence="7">
    <location>
        <begin position="923"/>
        <end position="933"/>
    </location>
</feature>
<dbReference type="SUPFAM" id="SSF52540">
    <property type="entry name" value="P-loop containing nucleoside triphosphate hydrolases"/>
    <property type="match status" value="1"/>
</dbReference>
<dbReference type="GO" id="GO:0005524">
    <property type="term" value="F:ATP binding"/>
    <property type="evidence" value="ECO:0007669"/>
    <property type="project" value="UniProtKB-UniRule"/>
</dbReference>
<evidence type="ECO:0000256" key="5">
    <source>
        <dbReference type="PROSITE-ProRule" id="PRU00283"/>
    </source>
</evidence>
<dbReference type="PROSITE" id="PS00411">
    <property type="entry name" value="KINESIN_MOTOR_1"/>
    <property type="match status" value="1"/>
</dbReference>
<feature type="region of interest" description="Disordered" evidence="7">
    <location>
        <begin position="4887"/>
        <end position="4947"/>
    </location>
</feature>
<feature type="compositionally biased region" description="Basic and acidic residues" evidence="7">
    <location>
        <begin position="3089"/>
        <end position="3108"/>
    </location>
</feature>
<feature type="region of interest" description="Disordered" evidence="7">
    <location>
        <begin position="5249"/>
        <end position="5284"/>
    </location>
</feature>
<feature type="compositionally biased region" description="Basic residues" evidence="7">
    <location>
        <begin position="1605"/>
        <end position="1615"/>
    </location>
</feature>
<feature type="region of interest" description="Disordered" evidence="7">
    <location>
        <begin position="3194"/>
        <end position="3228"/>
    </location>
</feature>
<feature type="compositionally biased region" description="Basic residues" evidence="7">
    <location>
        <begin position="5476"/>
        <end position="5493"/>
    </location>
</feature>
<feature type="compositionally biased region" description="Polar residues" evidence="7">
    <location>
        <begin position="940"/>
        <end position="954"/>
    </location>
</feature>
<feature type="region of interest" description="Disordered" evidence="7">
    <location>
        <begin position="3833"/>
        <end position="3923"/>
    </location>
</feature>
<evidence type="ECO:0000313" key="10">
    <source>
        <dbReference type="Proteomes" id="UP001347796"/>
    </source>
</evidence>
<feature type="compositionally biased region" description="Polar residues" evidence="7">
    <location>
        <begin position="1945"/>
        <end position="1965"/>
    </location>
</feature>
<feature type="domain" description="Kinesin motor" evidence="8">
    <location>
        <begin position="3"/>
        <end position="382"/>
    </location>
</feature>
<evidence type="ECO:0000256" key="4">
    <source>
        <dbReference type="ARBA" id="ARBA00023175"/>
    </source>
</evidence>
<feature type="compositionally biased region" description="Basic and acidic residues" evidence="7">
    <location>
        <begin position="1470"/>
        <end position="1481"/>
    </location>
</feature>
<feature type="region of interest" description="Disordered" evidence="7">
    <location>
        <begin position="1327"/>
        <end position="1347"/>
    </location>
</feature>
<feature type="compositionally biased region" description="Polar residues" evidence="7">
    <location>
        <begin position="1646"/>
        <end position="1655"/>
    </location>
</feature>
<dbReference type="SMART" id="SM00129">
    <property type="entry name" value="KISc"/>
    <property type="match status" value="1"/>
</dbReference>
<feature type="compositionally biased region" description="Low complexity" evidence="7">
    <location>
        <begin position="3860"/>
        <end position="3870"/>
    </location>
</feature>
<evidence type="ECO:0000256" key="7">
    <source>
        <dbReference type="SAM" id="MobiDB-lite"/>
    </source>
</evidence>
<dbReference type="PANTHER" id="PTHR47117:SF1">
    <property type="entry name" value="STAR-RELATED LIPID TRANSFER PROTEIN 9"/>
    <property type="match status" value="1"/>
</dbReference>
<feature type="compositionally biased region" description="Low complexity" evidence="7">
    <location>
        <begin position="4888"/>
        <end position="4902"/>
    </location>
</feature>
<feature type="compositionally biased region" description="Polar residues" evidence="7">
    <location>
        <begin position="3202"/>
        <end position="3213"/>
    </location>
</feature>
<feature type="coiled-coil region" evidence="6">
    <location>
        <begin position="675"/>
        <end position="766"/>
    </location>
</feature>
<feature type="region of interest" description="Disordered" evidence="7">
    <location>
        <begin position="5431"/>
        <end position="5493"/>
    </location>
</feature>
<dbReference type="InterPro" id="IPR000253">
    <property type="entry name" value="FHA_dom"/>
</dbReference>
<feature type="compositionally biased region" description="Polar residues" evidence="7">
    <location>
        <begin position="4774"/>
        <end position="4785"/>
    </location>
</feature>
<dbReference type="GO" id="GO:0007018">
    <property type="term" value="P:microtubule-based movement"/>
    <property type="evidence" value="ECO:0007669"/>
    <property type="project" value="InterPro"/>
</dbReference>
<keyword evidence="3 6" id="KW-0175">Coiled coil</keyword>
<keyword evidence="2 5" id="KW-0067">ATP-binding</keyword>
<feature type="region of interest" description="Disordered" evidence="7">
    <location>
        <begin position="1530"/>
        <end position="1668"/>
    </location>
</feature>
<dbReference type="PROSITE" id="PS50067">
    <property type="entry name" value="KINESIN_MOTOR_2"/>
    <property type="match status" value="1"/>
</dbReference>
<keyword evidence="1 5" id="KW-0547">Nucleotide-binding</keyword>
<dbReference type="GO" id="GO:0003777">
    <property type="term" value="F:microtubule motor activity"/>
    <property type="evidence" value="ECO:0007669"/>
    <property type="project" value="InterPro"/>
</dbReference>
<feature type="compositionally biased region" description="Low complexity" evidence="7">
    <location>
        <begin position="1435"/>
        <end position="1451"/>
    </location>
</feature>
<comment type="similarity">
    <text evidence="5">Belongs to the TRAFAC class myosin-kinesin ATPase superfamily. Kinesin family.</text>
</comment>
<dbReference type="SUPFAM" id="SSF49879">
    <property type="entry name" value="SMAD/FHA domain"/>
    <property type="match status" value="1"/>
</dbReference>
<dbReference type="InterPro" id="IPR036961">
    <property type="entry name" value="Kinesin_motor_dom_sf"/>
</dbReference>
<feature type="compositionally biased region" description="Polar residues" evidence="7">
    <location>
        <begin position="2538"/>
        <end position="2550"/>
    </location>
</feature>
<feature type="region of interest" description="Disordered" evidence="7">
    <location>
        <begin position="1359"/>
        <end position="1513"/>
    </location>
</feature>